<evidence type="ECO:0000313" key="3">
    <source>
        <dbReference type="Proteomes" id="UP001196408"/>
    </source>
</evidence>
<evidence type="ECO:0000313" key="4">
    <source>
        <dbReference type="Proteomes" id="UP001197492"/>
    </source>
</evidence>
<dbReference type="EMBL" id="JAHOEL010000016">
    <property type="protein sequence ID" value="MBV3392392.1"/>
    <property type="molecule type" value="Genomic_DNA"/>
</dbReference>
<organism evidence="1 3">
    <name type="scientific">Catenibacterium mitsuokai</name>
    <dbReference type="NCBI Taxonomy" id="100886"/>
    <lineage>
        <taxon>Bacteria</taxon>
        <taxon>Bacillati</taxon>
        <taxon>Bacillota</taxon>
        <taxon>Erysipelotrichia</taxon>
        <taxon>Erysipelotrichales</taxon>
        <taxon>Coprobacillaceae</taxon>
        <taxon>Catenibacterium</taxon>
    </lineage>
</organism>
<dbReference type="RefSeq" id="WP_217747280.1">
    <property type="nucleotide sequence ID" value="NZ_JAHOEB010000016.1"/>
</dbReference>
<dbReference type="AlphaFoldDB" id="A0AAW4MWG6"/>
<dbReference type="EMBL" id="JAHOEF010000015">
    <property type="protein sequence ID" value="MBV3382317.1"/>
    <property type="molecule type" value="Genomic_DNA"/>
</dbReference>
<keyword evidence="4" id="KW-1185">Reference proteome</keyword>
<dbReference type="Proteomes" id="UP001197492">
    <property type="component" value="Unassembled WGS sequence"/>
</dbReference>
<accession>A0AAW4MWG6</accession>
<sequence>MARDDYHVIVYQILSYLYMQLKQGKDIDASLIRHDSKYLQINRKYWTYVIVNLLNEGYISGIVIDQDIDENIEIYNLDKCEITPKGIEYLTDNSTIEKAKRFMKDLKDILPFV</sequence>
<dbReference type="Proteomes" id="UP001196408">
    <property type="component" value="Unassembled WGS sequence"/>
</dbReference>
<evidence type="ECO:0000313" key="1">
    <source>
        <dbReference type="EMBL" id="MBV3382317.1"/>
    </source>
</evidence>
<reference evidence="1 4" key="1">
    <citation type="submission" date="2021-06" db="EMBL/GenBank/DDBJ databases">
        <title>Collection of gut derived symbiotic bacterial strains cultured from healthy donors.</title>
        <authorList>
            <person name="Lin H."/>
            <person name="Littmann E."/>
            <person name="Pamer E.G."/>
        </authorList>
    </citation>
    <scope>NUCLEOTIDE SEQUENCE</scope>
    <source>
        <strain evidence="2 4">MSK.21.70</strain>
        <strain evidence="1">MSK.21.82</strain>
    </source>
</reference>
<comment type="caution">
    <text evidence="1">The sequence shown here is derived from an EMBL/GenBank/DDBJ whole genome shotgun (WGS) entry which is preliminary data.</text>
</comment>
<dbReference type="Pfam" id="PF09639">
    <property type="entry name" value="YjcQ"/>
    <property type="match status" value="1"/>
</dbReference>
<dbReference type="InterPro" id="IPR018597">
    <property type="entry name" value="Phage_Tuc2009_YjcQ"/>
</dbReference>
<gene>
    <name evidence="1" type="ORF">KSV97_03535</name>
    <name evidence="2" type="ORF">KSW06_03800</name>
</gene>
<evidence type="ECO:0000313" key="2">
    <source>
        <dbReference type="EMBL" id="MBV3392392.1"/>
    </source>
</evidence>
<name>A0AAW4MWG6_9FIRM</name>
<protein>
    <submittedName>
        <fullName evidence="1">YjcQ family protein</fullName>
    </submittedName>
</protein>
<proteinExistence type="predicted"/>